<feature type="compositionally biased region" description="Polar residues" evidence="1">
    <location>
        <begin position="136"/>
        <end position="146"/>
    </location>
</feature>
<dbReference type="HOGENOM" id="CLU_1774287_0_0_6"/>
<dbReference type="Proteomes" id="UP000000260">
    <property type="component" value="Chromosome"/>
</dbReference>
<organism evidence="2 3">
    <name type="scientific">Cronobacter sakazakii (strain ATCC BAA-894)</name>
    <name type="common">Enterobacter sakazakii</name>
    <dbReference type="NCBI Taxonomy" id="290339"/>
    <lineage>
        <taxon>Bacteria</taxon>
        <taxon>Pseudomonadati</taxon>
        <taxon>Pseudomonadota</taxon>
        <taxon>Gammaproteobacteria</taxon>
        <taxon>Enterobacterales</taxon>
        <taxon>Enterobacteriaceae</taxon>
        <taxon>Cronobacter</taxon>
    </lineage>
</organism>
<dbReference type="EMBL" id="CP000783">
    <property type="protein sequence ID" value="ABU77166.1"/>
    <property type="molecule type" value="Genomic_DNA"/>
</dbReference>
<sequence>MVGFAVVFTARRVAAVILVVGAMMTIVAVIAAVTMTVTISVAVPVAGIRQRRRGAYGKRCQQKRQRTQTFRFHNPSSFRWCSVISAQRQQKSMALFPGFHTSESASQKRNVDLAAPVRSGNMAVQINSKAGRKSAAETNSVSGTAY</sequence>
<protein>
    <submittedName>
        <fullName evidence="2">Uncharacterized protein</fullName>
    </submittedName>
</protein>
<accession>A7MMS6</accession>
<dbReference type="KEGG" id="esa:ESA_01912"/>
<evidence type="ECO:0000256" key="1">
    <source>
        <dbReference type="SAM" id="MobiDB-lite"/>
    </source>
</evidence>
<gene>
    <name evidence="2" type="ordered locus">ESA_01912</name>
</gene>
<dbReference type="AlphaFoldDB" id="A7MMS6"/>
<name>A7MMS6_CROS8</name>
<feature type="region of interest" description="Disordered" evidence="1">
    <location>
        <begin position="126"/>
        <end position="146"/>
    </location>
</feature>
<evidence type="ECO:0000313" key="3">
    <source>
        <dbReference type="Proteomes" id="UP000000260"/>
    </source>
</evidence>
<evidence type="ECO:0000313" key="2">
    <source>
        <dbReference type="EMBL" id="ABU77166.1"/>
    </source>
</evidence>
<proteinExistence type="predicted"/>
<keyword evidence="3" id="KW-1185">Reference proteome</keyword>
<reference evidence="2 3" key="1">
    <citation type="journal article" date="2010" name="PLoS ONE">
        <title>Genome sequence of Cronobacter sakazakii BAA-894 and comparative genomic hybridization analysis with other Cronobacter species.</title>
        <authorList>
            <person name="Kucerova E."/>
            <person name="Clifton S.W."/>
            <person name="Xia X.Q."/>
            <person name="Long F."/>
            <person name="Porwollik S."/>
            <person name="Fulton L."/>
            <person name="Fronick C."/>
            <person name="Minx P."/>
            <person name="Kyung K."/>
            <person name="Warren W."/>
            <person name="Fulton R."/>
            <person name="Feng D."/>
            <person name="Wollam A."/>
            <person name="Shah N."/>
            <person name="Bhonagiri V."/>
            <person name="Nash W.E."/>
            <person name="Hallsworth-Pepin K."/>
            <person name="Wilson R.K."/>
            <person name="McClelland M."/>
            <person name="Forsythe S.J."/>
        </authorList>
    </citation>
    <scope>NUCLEOTIDE SEQUENCE [LARGE SCALE GENOMIC DNA]</scope>
    <source>
        <strain evidence="2 3">ATCC BAA-894</strain>
    </source>
</reference>